<dbReference type="InterPro" id="IPR050109">
    <property type="entry name" value="HTH-type_TetR-like_transc_reg"/>
</dbReference>
<dbReference type="PRINTS" id="PR00400">
    <property type="entry name" value="TETREPRESSOR"/>
</dbReference>
<accession>A0A1W0AQ95</accession>
<name>A0A1W0AQ95_9NOCA</name>
<keyword evidence="8" id="KW-1185">Reference proteome</keyword>
<evidence type="ECO:0000313" key="8">
    <source>
        <dbReference type="Proteomes" id="UP000188836"/>
    </source>
</evidence>
<dbReference type="STRING" id="1538463.B0T36_25310"/>
<dbReference type="AlphaFoldDB" id="A0A1W0AQ95"/>
<dbReference type="PANTHER" id="PTHR30055">
    <property type="entry name" value="HTH-TYPE TRANSCRIPTIONAL REGULATOR RUTR"/>
    <property type="match status" value="1"/>
</dbReference>
<dbReference type="PANTHER" id="PTHR30055:SF151">
    <property type="entry name" value="TRANSCRIPTIONAL REGULATORY PROTEIN"/>
    <property type="match status" value="1"/>
</dbReference>
<dbReference type="GO" id="GO:0003700">
    <property type="term" value="F:DNA-binding transcription factor activity"/>
    <property type="evidence" value="ECO:0007669"/>
    <property type="project" value="TreeGrafter"/>
</dbReference>
<dbReference type="PRINTS" id="PR00455">
    <property type="entry name" value="HTHTETR"/>
</dbReference>
<evidence type="ECO:0000259" key="6">
    <source>
        <dbReference type="PROSITE" id="PS50977"/>
    </source>
</evidence>
<keyword evidence="3 5" id="KW-0238">DNA-binding</keyword>
<dbReference type="InterPro" id="IPR036271">
    <property type="entry name" value="Tet_transcr_reg_TetR-rel_C_sf"/>
</dbReference>
<dbReference type="InterPro" id="IPR001647">
    <property type="entry name" value="HTH_TetR"/>
</dbReference>
<keyword evidence="2" id="KW-0805">Transcription regulation</keyword>
<feature type="domain" description="HTH tetR-type" evidence="6">
    <location>
        <begin position="52"/>
        <end position="112"/>
    </location>
</feature>
<reference evidence="7 8" key="1">
    <citation type="journal article" date="2016" name="Antonie Van Leeuwenhoek">
        <title>Nocardia donostiensis sp. nov., isolated from human respiratory specimens.</title>
        <authorList>
            <person name="Ercibengoa M."/>
            <person name="Bell M."/>
            <person name="Marimon J.M."/>
            <person name="Humrighouse B."/>
            <person name="Klenk H.P."/>
            <person name="Potter G."/>
            <person name="Perez-Trallero E."/>
        </authorList>
    </citation>
    <scope>NUCLEOTIDE SEQUENCE [LARGE SCALE GENOMIC DNA]</scope>
    <source>
        <strain evidence="7 8">X1655</strain>
    </source>
</reference>
<dbReference type="SUPFAM" id="SSF48498">
    <property type="entry name" value="Tetracyclin repressor-like, C-terminal domain"/>
    <property type="match status" value="1"/>
</dbReference>
<feature type="DNA-binding region" description="H-T-H motif" evidence="5">
    <location>
        <begin position="75"/>
        <end position="94"/>
    </location>
</feature>
<keyword evidence="1" id="KW-0678">Repressor</keyword>
<dbReference type="PROSITE" id="PS50977">
    <property type="entry name" value="HTH_TETR_2"/>
    <property type="match status" value="1"/>
</dbReference>
<dbReference type="InterPro" id="IPR004111">
    <property type="entry name" value="Repressor_TetR_C"/>
</dbReference>
<proteinExistence type="predicted"/>
<dbReference type="Pfam" id="PF00440">
    <property type="entry name" value="TetR_N"/>
    <property type="match status" value="1"/>
</dbReference>
<protein>
    <submittedName>
        <fullName evidence="7">TetR family transcriptional regulator</fullName>
    </submittedName>
</protein>
<evidence type="ECO:0000256" key="3">
    <source>
        <dbReference type="ARBA" id="ARBA00023125"/>
    </source>
</evidence>
<gene>
    <name evidence="7" type="ORF">B0T46_24805</name>
</gene>
<sequence>MRSVVNCAVCGEQLAQPERGRRRRYCSRSCQARAYRARRAAPTPPHRPRPHRLTSVGIAHAAVDLADRNGIDGLTMRRLAGELGVATTALYRHFTDREHLLAAMTELVLAESLPPPAGLADWRTRLRHEATQEWQLYRRHPWLLPVLARTRPPLGPALLDLVERSFAALDTLGMSRADILSAYLACSGLVQGLALLRNAERPGADLGTGPAVGTRQPPSELDELVDPALRPALYKVFSAPDELQLDFDTLLDHALDLLLDGVAVRYRSATA</sequence>
<dbReference type="OrthoDB" id="4540879at2"/>
<dbReference type="Proteomes" id="UP000188836">
    <property type="component" value="Unassembled WGS sequence"/>
</dbReference>
<dbReference type="Gene3D" id="1.10.357.10">
    <property type="entry name" value="Tetracycline Repressor, domain 2"/>
    <property type="match status" value="1"/>
</dbReference>
<dbReference type="SUPFAM" id="SSF46689">
    <property type="entry name" value="Homeodomain-like"/>
    <property type="match status" value="1"/>
</dbReference>
<dbReference type="InterPro" id="IPR009057">
    <property type="entry name" value="Homeodomain-like_sf"/>
</dbReference>
<dbReference type="RefSeq" id="WP_077121638.1">
    <property type="nucleotide sequence ID" value="NZ_LOKT01000027.1"/>
</dbReference>
<evidence type="ECO:0000256" key="4">
    <source>
        <dbReference type="ARBA" id="ARBA00023163"/>
    </source>
</evidence>
<evidence type="ECO:0000256" key="2">
    <source>
        <dbReference type="ARBA" id="ARBA00023015"/>
    </source>
</evidence>
<dbReference type="GO" id="GO:0046677">
    <property type="term" value="P:response to antibiotic"/>
    <property type="evidence" value="ECO:0007669"/>
    <property type="project" value="InterPro"/>
</dbReference>
<organism evidence="7 8">
    <name type="scientific">Nocardia donostiensis</name>
    <dbReference type="NCBI Taxonomy" id="1538463"/>
    <lineage>
        <taxon>Bacteria</taxon>
        <taxon>Bacillati</taxon>
        <taxon>Actinomycetota</taxon>
        <taxon>Actinomycetes</taxon>
        <taxon>Mycobacteriales</taxon>
        <taxon>Nocardiaceae</taxon>
        <taxon>Nocardia</taxon>
    </lineage>
</organism>
<comment type="caution">
    <text evidence="7">The sequence shown here is derived from an EMBL/GenBank/DDBJ whole genome shotgun (WGS) entry which is preliminary data.</text>
</comment>
<evidence type="ECO:0000256" key="5">
    <source>
        <dbReference type="PROSITE-ProRule" id="PRU00335"/>
    </source>
</evidence>
<dbReference type="GO" id="GO:0000976">
    <property type="term" value="F:transcription cis-regulatory region binding"/>
    <property type="evidence" value="ECO:0007669"/>
    <property type="project" value="TreeGrafter"/>
</dbReference>
<keyword evidence="4" id="KW-0804">Transcription</keyword>
<dbReference type="GO" id="GO:0045892">
    <property type="term" value="P:negative regulation of DNA-templated transcription"/>
    <property type="evidence" value="ECO:0007669"/>
    <property type="project" value="InterPro"/>
</dbReference>
<evidence type="ECO:0000313" key="7">
    <source>
        <dbReference type="EMBL" id="ONM46077.1"/>
    </source>
</evidence>
<dbReference type="InterPro" id="IPR003012">
    <property type="entry name" value="Tet_transcr_reg_TetR"/>
</dbReference>
<dbReference type="EMBL" id="MUMY01000032">
    <property type="protein sequence ID" value="ONM46077.1"/>
    <property type="molecule type" value="Genomic_DNA"/>
</dbReference>
<dbReference type="Pfam" id="PF02909">
    <property type="entry name" value="TetR_C_1"/>
    <property type="match status" value="1"/>
</dbReference>
<evidence type="ECO:0000256" key="1">
    <source>
        <dbReference type="ARBA" id="ARBA00022491"/>
    </source>
</evidence>
<dbReference type="Gene3D" id="1.10.10.60">
    <property type="entry name" value="Homeodomain-like"/>
    <property type="match status" value="1"/>
</dbReference>